<accession>A0A8D9LR32</accession>
<dbReference type="AlphaFoldDB" id="A0A8D9LR32"/>
<dbReference type="Gramene" id="A03p49750.2_BraZ1">
    <property type="protein sequence ID" value="A03p49750.2_BraZ1.CDS"/>
    <property type="gene ID" value="A03g49750.2_BraZ1"/>
</dbReference>
<dbReference type="NCBIfam" id="TIGR01572">
    <property type="entry name" value="A_thl_para_3677"/>
    <property type="match status" value="1"/>
</dbReference>
<protein>
    <submittedName>
        <fullName evidence="1">Uncharacterized protein</fullName>
    </submittedName>
</protein>
<evidence type="ECO:0000313" key="2">
    <source>
        <dbReference type="Proteomes" id="UP000694005"/>
    </source>
</evidence>
<dbReference type="InterPro" id="IPR006462">
    <property type="entry name" value="MS5"/>
</dbReference>
<dbReference type="Proteomes" id="UP000694005">
    <property type="component" value="Chromosome A03"/>
</dbReference>
<gene>
    <name evidence="1" type="ORF">BRAPAZ1V2_A03P49750.2</name>
</gene>
<name>A0A8D9LR32_BRACM</name>
<sequence>MTIPTSQLIVFYCDDGCCDLALLYARMGLHRYNLLQLSRVKKYNRTSLNPIKSYYITLEAEDPVICGSLQTFQTKVSERTYSIFDLKCTVARLLGETKKTITGGDDIKIDHPNLPEFPQENPFVEDGTDRFSLLKDSELEDNDWISLYLKLAVATNNKSFDASRLSLANLKILKVATESTQGLGDYDAVFYIEYEDSCEARVGKDVHRVAIVRRILDMQSEVLRLLGHNQSRNKSAAMEAGSSSAQD</sequence>
<dbReference type="PANTHER" id="PTHR31260">
    <property type="entry name" value="CYSTATIN/MONELLIN SUPERFAMILY PROTEIN"/>
    <property type="match status" value="1"/>
</dbReference>
<evidence type="ECO:0000313" key="1">
    <source>
        <dbReference type="EMBL" id="CAG7883632.1"/>
    </source>
</evidence>
<dbReference type="PANTHER" id="PTHR31260:SF39">
    <property type="entry name" value="BNAA09G28770D PROTEIN"/>
    <property type="match status" value="1"/>
</dbReference>
<reference evidence="1 2" key="1">
    <citation type="submission" date="2021-07" db="EMBL/GenBank/DDBJ databases">
        <authorList>
            <consortium name="Genoscope - CEA"/>
            <person name="William W."/>
        </authorList>
    </citation>
    <scope>NUCLEOTIDE SEQUENCE [LARGE SCALE GENOMIC DNA]</scope>
</reference>
<dbReference type="Pfam" id="PF04776">
    <property type="entry name" value="protein_MS5"/>
    <property type="match status" value="1"/>
</dbReference>
<dbReference type="EMBL" id="LS974619">
    <property type="protein sequence ID" value="CAG7883632.1"/>
    <property type="molecule type" value="Genomic_DNA"/>
</dbReference>
<proteinExistence type="predicted"/>
<organism evidence="1 2">
    <name type="scientific">Brassica campestris</name>
    <name type="common">Field mustard</name>
    <dbReference type="NCBI Taxonomy" id="3711"/>
    <lineage>
        <taxon>Eukaryota</taxon>
        <taxon>Viridiplantae</taxon>
        <taxon>Streptophyta</taxon>
        <taxon>Embryophyta</taxon>
        <taxon>Tracheophyta</taxon>
        <taxon>Spermatophyta</taxon>
        <taxon>Magnoliopsida</taxon>
        <taxon>eudicotyledons</taxon>
        <taxon>Gunneridae</taxon>
        <taxon>Pentapetalae</taxon>
        <taxon>rosids</taxon>
        <taxon>malvids</taxon>
        <taxon>Brassicales</taxon>
        <taxon>Brassicaceae</taxon>
        <taxon>Brassiceae</taxon>
        <taxon>Brassica</taxon>
    </lineage>
</organism>